<dbReference type="Gene3D" id="3.30.2010.10">
    <property type="entry name" value="Metalloproteases ('zincins'), catalytic domain"/>
    <property type="match status" value="1"/>
</dbReference>
<organism evidence="3 4">
    <name type="scientific">Dethiobacter alkaliphilus AHT 1</name>
    <dbReference type="NCBI Taxonomy" id="555088"/>
    <lineage>
        <taxon>Bacteria</taxon>
        <taxon>Bacillati</taxon>
        <taxon>Bacillota</taxon>
        <taxon>Dethiobacteria</taxon>
        <taxon>Dethiobacterales</taxon>
        <taxon>Dethiobacteraceae</taxon>
        <taxon>Dethiobacter</taxon>
    </lineage>
</organism>
<dbReference type="InterPro" id="IPR052173">
    <property type="entry name" value="Beta-lactam_resp_regulator"/>
</dbReference>
<reference evidence="3 4" key="1">
    <citation type="submission" date="2009-02" db="EMBL/GenBank/DDBJ databases">
        <title>Sequencing of the draft genome and assembly of Dethiobacter alkaliphilus AHT 1.</title>
        <authorList>
            <consortium name="US DOE Joint Genome Institute (JGI-PGF)"/>
            <person name="Lucas S."/>
            <person name="Copeland A."/>
            <person name="Lapidus A."/>
            <person name="Glavina del Rio T."/>
            <person name="Dalin E."/>
            <person name="Tice H."/>
            <person name="Bruce D."/>
            <person name="Goodwin L."/>
            <person name="Pitluck S."/>
            <person name="Larimer F."/>
            <person name="Land M.L."/>
            <person name="Hauser L."/>
            <person name="Muyzer G."/>
        </authorList>
    </citation>
    <scope>NUCLEOTIDE SEQUENCE [LARGE SCALE GENOMIC DNA]</scope>
    <source>
        <strain evidence="3 4">AHT 1</strain>
    </source>
</reference>
<dbReference type="STRING" id="555088.DealDRAFT_2020"/>
<evidence type="ECO:0000256" key="1">
    <source>
        <dbReference type="SAM" id="Phobius"/>
    </source>
</evidence>
<keyword evidence="1" id="KW-0472">Membrane</keyword>
<evidence type="ECO:0000313" key="4">
    <source>
        <dbReference type="Proteomes" id="UP000006443"/>
    </source>
</evidence>
<dbReference type="EMBL" id="ACJM01000009">
    <property type="protein sequence ID" value="EEG77267.1"/>
    <property type="molecule type" value="Genomic_DNA"/>
</dbReference>
<dbReference type="OrthoDB" id="9816453at2"/>
<feature type="transmembrane region" description="Helical" evidence="1">
    <location>
        <begin position="131"/>
        <end position="149"/>
    </location>
</feature>
<dbReference type="CDD" id="cd07341">
    <property type="entry name" value="M56_BlaR1_MecR1_like"/>
    <property type="match status" value="1"/>
</dbReference>
<dbReference type="AlphaFoldDB" id="C0GHR1"/>
<accession>C0GHR1</accession>
<proteinExistence type="predicted"/>
<evidence type="ECO:0000259" key="2">
    <source>
        <dbReference type="Pfam" id="PF05569"/>
    </source>
</evidence>
<dbReference type="Gene3D" id="3.90.930.1">
    <property type="match status" value="1"/>
</dbReference>
<dbReference type="PANTHER" id="PTHR34978:SF3">
    <property type="entry name" value="SLR0241 PROTEIN"/>
    <property type="match status" value="1"/>
</dbReference>
<evidence type="ECO:0000313" key="3">
    <source>
        <dbReference type="EMBL" id="EEG77267.1"/>
    </source>
</evidence>
<keyword evidence="1" id="KW-1133">Transmembrane helix</keyword>
<dbReference type="Proteomes" id="UP000006443">
    <property type="component" value="Unassembled WGS sequence"/>
</dbReference>
<dbReference type="Pfam" id="PF05569">
    <property type="entry name" value="Peptidase_M56"/>
    <property type="match status" value="1"/>
</dbReference>
<comment type="caution">
    <text evidence="3">The sequence shown here is derived from an EMBL/GenBank/DDBJ whole genome shotgun (WGS) entry which is preliminary data.</text>
</comment>
<dbReference type="PANTHER" id="PTHR34978">
    <property type="entry name" value="POSSIBLE SENSOR-TRANSDUCER PROTEIN BLAR"/>
    <property type="match status" value="1"/>
</dbReference>
<dbReference type="InterPro" id="IPR008756">
    <property type="entry name" value="Peptidase_M56"/>
</dbReference>
<feature type="domain" description="Peptidase M56" evidence="2">
    <location>
        <begin position="10"/>
        <end position="325"/>
    </location>
</feature>
<feature type="transmembrane region" description="Helical" evidence="1">
    <location>
        <begin position="333"/>
        <end position="351"/>
    </location>
</feature>
<protein>
    <submittedName>
        <fullName evidence="3">Peptidase M56 BlaR1</fullName>
    </submittedName>
</protein>
<feature type="transmembrane region" description="Helical" evidence="1">
    <location>
        <begin position="39"/>
        <end position="56"/>
    </location>
</feature>
<feature type="transmembrane region" description="Helical" evidence="1">
    <location>
        <begin position="6"/>
        <end position="27"/>
    </location>
</feature>
<keyword evidence="4" id="KW-1185">Reference proteome</keyword>
<keyword evidence="1" id="KW-0812">Transmembrane</keyword>
<sequence>MDNWPVFDWLLRSSAMASVFVLFLLVFKFVIKDRLGAKWHYYIWFLVVLRLLLPFAPQSPVSIYNLTSNTQPTEHSFNLPDRDVTPVVEEIPQDILMPEGAVAPPEIQAPTAASEPQNVDTVIQPANEVNVIYIIWLFGILTLLLYTLLTNVRFWLSIKDKDSTNDEVLLNLINDCKQMMGIRVKVPIIETKQVKSITLYGFIRPRLLLPDNLRNEISLDDLRYIILHELAHVKQKDVIVNWLVALLQIVHWFNPLLWYGFYRMRQDREIACDALAMSYLHPEEYKNYGTVIINLLEKFSRSTRLPGMVGIADDRSSLKKRMTMIAVFKKNKYRLSMLAVILVVIFSAIFLTDAFEGDIVPEIPQLEPGQLLVDAPKDVQIAILADPVEFSNHEWPEHVAFDEEHVGAFLLGQELPVPFENVALESGIIQIFIEGENLWKRKIGISRLLPFNDTYLSTLIVNQQGDVLERLDSWQERSEEGYTVNREQRIDPESGQIIRERKTFHLNDGNRTEYYNANGEMVEATELIRDVGKSIEQKYDHNNEIVETVINYDDGPTEYLDGAGQLIATLVTVKNEDNIRKMLERYDANGSLIERTELNEIGRRRKTERFNSLGEIYETYKYTYPEGQFAIDQTLGNHLRMTTEHFNQENELLRTVEYYTYRLITYDGDGNVIEVDNLNYLRPQF</sequence>
<dbReference type="RefSeq" id="WP_008517112.1">
    <property type="nucleotide sequence ID" value="NZ_ACJM01000009.1"/>
</dbReference>
<name>C0GHR1_DETAL</name>
<dbReference type="eggNOG" id="COG4219">
    <property type="taxonomic scope" value="Bacteria"/>
</dbReference>
<gene>
    <name evidence="3" type="ORF">DealDRAFT_2020</name>
</gene>